<name>A0A2A4JJ22_HELVI</name>
<protein>
    <submittedName>
        <fullName evidence="1">Uncharacterized protein</fullName>
    </submittedName>
</protein>
<organism evidence="1">
    <name type="scientific">Heliothis virescens</name>
    <name type="common">Tobacco budworm moth</name>
    <dbReference type="NCBI Taxonomy" id="7102"/>
    <lineage>
        <taxon>Eukaryota</taxon>
        <taxon>Metazoa</taxon>
        <taxon>Ecdysozoa</taxon>
        <taxon>Arthropoda</taxon>
        <taxon>Hexapoda</taxon>
        <taxon>Insecta</taxon>
        <taxon>Pterygota</taxon>
        <taxon>Neoptera</taxon>
        <taxon>Endopterygota</taxon>
        <taxon>Lepidoptera</taxon>
        <taxon>Glossata</taxon>
        <taxon>Ditrysia</taxon>
        <taxon>Noctuoidea</taxon>
        <taxon>Noctuidae</taxon>
        <taxon>Heliothinae</taxon>
        <taxon>Heliothis</taxon>
    </lineage>
</organism>
<reference evidence="1" key="1">
    <citation type="submission" date="2017-09" db="EMBL/GenBank/DDBJ databases">
        <title>Contemporary evolution of a Lepidopteran species, Heliothis virescens, in response to modern agricultural practices.</title>
        <authorList>
            <person name="Fritz M.L."/>
            <person name="Deyonke A.M."/>
            <person name="Papanicolaou A."/>
            <person name="Micinski S."/>
            <person name="Westbrook J."/>
            <person name="Gould F."/>
        </authorList>
    </citation>
    <scope>NUCLEOTIDE SEQUENCE [LARGE SCALE GENOMIC DNA]</scope>
    <source>
        <strain evidence="1">HvINT-</strain>
        <tissue evidence="1">Whole body</tissue>
    </source>
</reference>
<sequence>MPQKTLRQRKHMYDDCADKNDPGLERCIDESVMKEIAADFRTLPTFEKSLYEKGRMKHFSMQKNEKLLCCWQKYIENIEKKRSEPFHFPKITDLHYYRYAVEFIPSENKWQFDTRLKLSAGPGVDEFGQKPIPNELLMKRSGNGKDIARIRKKSVQTQTE</sequence>
<proteinExistence type="predicted"/>
<dbReference type="AlphaFoldDB" id="A0A2A4JJ22"/>
<evidence type="ECO:0000313" key="1">
    <source>
        <dbReference type="EMBL" id="PCG72095.1"/>
    </source>
</evidence>
<accession>A0A2A4JJ22</accession>
<comment type="caution">
    <text evidence="1">The sequence shown here is derived from an EMBL/GenBank/DDBJ whole genome shotgun (WGS) entry which is preliminary data.</text>
</comment>
<dbReference type="EMBL" id="NWSH01001214">
    <property type="protein sequence ID" value="PCG72095.1"/>
    <property type="molecule type" value="Genomic_DNA"/>
</dbReference>
<gene>
    <name evidence="1" type="ORF">B5V51_1166</name>
</gene>